<dbReference type="PROSITE" id="PS50943">
    <property type="entry name" value="HTH_CROC1"/>
    <property type="match status" value="1"/>
</dbReference>
<dbReference type="CDD" id="cd00093">
    <property type="entry name" value="HTH_XRE"/>
    <property type="match status" value="1"/>
</dbReference>
<proteinExistence type="predicted"/>
<evidence type="ECO:0000259" key="1">
    <source>
        <dbReference type="PROSITE" id="PS50943"/>
    </source>
</evidence>
<dbReference type="InterPro" id="IPR010982">
    <property type="entry name" value="Lambda_DNA-bd_dom_sf"/>
</dbReference>
<protein>
    <submittedName>
        <fullName evidence="2">XRE family transcriptional regulator</fullName>
    </submittedName>
</protein>
<dbReference type="InterPro" id="IPR001387">
    <property type="entry name" value="Cro/C1-type_HTH"/>
</dbReference>
<accession>A0A3A4AZW6</accession>
<dbReference type="OrthoDB" id="5177725at2"/>
<evidence type="ECO:0000313" key="3">
    <source>
        <dbReference type="Proteomes" id="UP000265768"/>
    </source>
</evidence>
<dbReference type="AlphaFoldDB" id="A0A3A4AZW6"/>
<dbReference type="SMART" id="SM00530">
    <property type="entry name" value="HTH_XRE"/>
    <property type="match status" value="1"/>
</dbReference>
<dbReference type="Pfam" id="PF13560">
    <property type="entry name" value="HTH_31"/>
    <property type="match status" value="1"/>
</dbReference>
<organism evidence="2 3">
    <name type="scientific">Bailinhaonella thermotolerans</name>
    <dbReference type="NCBI Taxonomy" id="1070861"/>
    <lineage>
        <taxon>Bacteria</taxon>
        <taxon>Bacillati</taxon>
        <taxon>Actinomycetota</taxon>
        <taxon>Actinomycetes</taxon>
        <taxon>Streptosporangiales</taxon>
        <taxon>Streptosporangiaceae</taxon>
        <taxon>Bailinhaonella</taxon>
    </lineage>
</organism>
<name>A0A3A4AZW6_9ACTN</name>
<reference evidence="2 3" key="1">
    <citation type="submission" date="2018-09" db="EMBL/GenBank/DDBJ databases">
        <title>YIM 75507 draft genome.</title>
        <authorList>
            <person name="Tang S."/>
            <person name="Feng Y."/>
        </authorList>
    </citation>
    <scope>NUCLEOTIDE SEQUENCE [LARGE SCALE GENOMIC DNA]</scope>
    <source>
        <strain evidence="2 3">YIM 75507</strain>
    </source>
</reference>
<feature type="domain" description="HTH cro/C1-type" evidence="1">
    <location>
        <begin position="17"/>
        <end position="72"/>
    </location>
</feature>
<dbReference type="SUPFAM" id="SSF47413">
    <property type="entry name" value="lambda repressor-like DNA-binding domains"/>
    <property type="match status" value="1"/>
</dbReference>
<evidence type="ECO:0000313" key="2">
    <source>
        <dbReference type="EMBL" id="RJL33208.1"/>
    </source>
</evidence>
<sequence length="297" mass="33606">MSETNPTVSRRLLAEELRKLREARGITMEDVAARLEWSRFKLLRLENGHAKRPYIHDINLLCDVYGVDDPRVREALLTLARDAGKRGWWAAYDDVLKGAYVGLEAGASQIRTFQLSVIPGLLQTPEYAAALVRAAMVRDPLEIKRRVEARMARQRILERDNPPMLWAVIDEMALLRSPGDPEVHRRQLRRLIDTGPLEHVKIQILKLSEGFHPGLSGQFVILDFPGDVEKSVVHLETATDGLYLEEPEERKRYSLAWQYLCASALSTDASIAYLSTLIDNLGGSRGSVPRRMAQEQT</sequence>
<dbReference type="GO" id="GO:0003677">
    <property type="term" value="F:DNA binding"/>
    <property type="evidence" value="ECO:0007669"/>
    <property type="project" value="InterPro"/>
</dbReference>
<dbReference type="EMBL" id="QZEY01000003">
    <property type="protein sequence ID" value="RJL33208.1"/>
    <property type="molecule type" value="Genomic_DNA"/>
</dbReference>
<dbReference type="RefSeq" id="WP_119926168.1">
    <property type="nucleotide sequence ID" value="NZ_QZEY01000003.1"/>
</dbReference>
<dbReference type="InterPro" id="IPR043917">
    <property type="entry name" value="DUF5753"/>
</dbReference>
<dbReference type="Gene3D" id="1.10.260.40">
    <property type="entry name" value="lambda repressor-like DNA-binding domains"/>
    <property type="match status" value="1"/>
</dbReference>
<dbReference type="Proteomes" id="UP000265768">
    <property type="component" value="Unassembled WGS sequence"/>
</dbReference>
<dbReference type="Pfam" id="PF19054">
    <property type="entry name" value="DUF5753"/>
    <property type="match status" value="1"/>
</dbReference>
<comment type="caution">
    <text evidence="2">The sequence shown here is derived from an EMBL/GenBank/DDBJ whole genome shotgun (WGS) entry which is preliminary data.</text>
</comment>
<keyword evidence="3" id="KW-1185">Reference proteome</keyword>
<gene>
    <name evidence="2" type="ORF">D5H75_10235</name>
</gene>